<evidence type="ECO:0000313" key="2">
    <source>
        <dbReference type="EMBL" id="CAA3032899.1"/>
    </source>
</evidence>
<comment type="caution">
    <text evidence="2">The sequence shown here is derived from an EMBL/GenBank/DDBJ whole genome shotgun (WGS) entry which is preliminary data.</text>
</comment>
<gene>
    <name evidence="2" type="ORF">OLEA9_A094326</name>
</gene>
<name>A0A8S0VKK3_OLEEU</name>
<protein>
    <submittedName>
        <fullName evidence="2">Uncharacterized protein</fullName>
    </submittedName>
</protein>
<evidence type="ECO:0000313" key="3">
    <source>
        <dbReference type="Proteomes" id="UP000594638"/>
    </source>
</evidence>
<keyword evidence="3" id="KW-1185">Reference proteome</keyword>
<dbReference type="Gramene" id="OE9A094326T1">
    <property type="protein sequence ID" value="OE9A094326C1"/>
    <property type="gene ID" value="OE9A094326"/>
</dbReference>
<organism evidence="2 3">
    <name type="scientific">Olea europaea subsp. europaea</name>
    <dbReference type="NCBI Taxonomy" id="158383"/>
    <lineage>
        <taxon>Eukaryota</taxon>
        <taxon>Viridiplantae</taxon>
        <taxon>Streptophyta</taxon>
        <taxon>Embryophyta</taxon>
        <taxon>Tracheophyta</taxon>
        <taxon>Spermatophyta</taxon>
        <taxon>Magnoliopsida</taxon>
        <taxon>eudicotyledons</taxon>
        <taxon>Gunneridae</taxon>
        <taxon>Pentapetalae</taxon>
        <taxon>asterids</taxon>
        <taxon>lamiids</taxon>
        <taxon>Lamiales</taxon>
        <taxon>Oleaceae</taxon>
        <taxon>Oleeae</taxon>
        <taxon>Olea</taxon>
    </lineage>
</organism>
<evidence type="ECO:0000256" key="1">
    <source>
        <dbReference type="SAM" id="MobiDB-lite"/>
    </source>
</evidence>
<proteinExistence type="predicted"/>
<dbReference type="AlphaFoldDB" id="A0A8S0VKK3"/>
<accession>A0A8S0VKK3</accession>
<feature type="region of interest" description="Disordered" evidence="1">
    <location>
        <begin position="100"/>
        <end position="128"/>
    </location>
</feature>
<sequence>MKRPYRPAGPSAYSPGSLSDQEVGRQAGNEPVKQSDRPDGRYDLLAVVVVYAPHPSVGCVAAQSAVAVFVDDNRHPSSFEQPRIRAMPFPLSVRRLGDVSRNFKQSRTSREEGGQAGRDEGPVPKLNEEKRRTKRPVYVFKEPKVAVVVMSVGVIDIDIDVVFYGRRSDE</sequence>
<feature type="compositionally biased region" description="Basic and acidic residues" evidence="1">
    <location>
        <begin position="108"/>
        <end position="128"/>
    </location>
</feature>
<reference evidence="2 3" key="1">
    <citation type="submission" date="2019-12" db="EMBL/GenBank/DDBJ databases">
        <authorList>
            <person name="Alioto T."/>
            <person name="Alioto T."/>
            <person name="Gomez Garrido J."/>
        </authorList>
    </citation>
    <scope>NUCLEOTIDE SEQUENCE [LARGE SCALE GENOMIC DNA]</scope>
</reference>
<dbReference type="Proteomes" id="UP000594638">
    <property type="component" value="Unassembled WGS sequence"/>
</dbReference>
<feature type="region of interest" description="Disordered" evidence="1">
    <location>
        <begin position="1"/>
        <end position="39"/>
    </location>
</feature>
<dbReference type="EMBL" id="CACTIH010009733">
    <property type="protein sequence ID" value="CAA3032899.1"/>
    <property type="molecule type" value="Genomic_DNA"/>
</dbReference>